<keyword evidence="2" id="KW-0746">Sphingolipid metabolism</keyword>
<proteinExistence type="inferred from homology"/>
<dbReference type="GO" id="GO:0042759">
    <property type="term" value="P:long-chain fatty acid biosynthetic process"/>
    <property type="evidence" value="ECO:0007669"/>
    <property type="project" value="TreeGrafter"/>
</dbReference>
<name>A0A916JDN7_9BACT</name>
<keyword evidence="6" id="KW-1185">Reference proteome</keyword>
<comment type="similarity">
    <text evidence="2">Belongs to the neutral ceramidase family.</text>
</comment>
<protein>
    <recommendedName>
        <fullName evidence="2">Neutral ceramidase</fullName>
        <ecNumber evidence="2">3.5.1.23</ecNumber>
    </recommendedName>
</protein>
<dbReference type="InterPro" id="IPR006823">
    <property type="entry name" value="Ceramidase_alk"/>
</dbReference>
<feature type="transmembrane region" description="Helical" evidence="3">
    <location>
        <begin position="53"/>
        <end position="73"/>
    </location>
</feature>
<accession>A0A916JDN7</accession>
<keyword evidence="3" id="KW-0472">Membrane</keyword>
<gene>
    <name evidence="5" type="ORF">DYBT9275_04013</name>
</gene>
<feature type="binding site" evidence="1">
    <location>
        <position position="291"/>
    </location>
    <ligand>
        <name>Zn(2+)</name>
        <dbReference type="ChEBI" id="CHEBI:29105"/>
    </ligand>
</feature>
<comment type="cofactor">
    <cofactor evidence="1">
        <name>Zn(2+)</name>
        <dbReference type="ChEBI" id="CHEBI:29105"/>
    </cofactor>
    <text evidence="1">Binds 1 zinc ion per subunit.</text>
</comment>
<feature type="domain" description="Neutral/alkaline non-lysosomal ceramidase N-terminal" evidence="4">
    <location>
        <begin position="109"/>
        <end position="316"/>
    </location>
</feature>
<keyword evidence="3" id="KW-1133">Transmembrane helix</keyword>
<dbReference type="GO" id="GO:0017040">
    <property type="term" value="F:N-acylsphingosine amidohydrolase activity"/>
    <property type="evidence" value="ECO:0007669"/>
    <property type="project" value="UniProtKB-UniRule"/>
</dbReference>
<reference evidence="5" key="1">
    <citation type="submission" date="2021-04" db="EMBL/GenBank/DDBJ databases">
        <authorList>
            <person name="Rodrigo-Torres L."/>
            <person name="Arahal R. D."/>
            <person name="Lucena T."/>
        </authorList>
    </citation>
    <scope>NUCLEOTIDE SEQUENCE</scope>
    <source>
        <strain evidence="5">CECT 9275</strain>
    </source>
</reference>
<organism evidence="5 6">
    <name type="scientific">Dyadobacter helix</name>
    <dbReference type="NCBI Taxonomy" id="2822344"/>
    <lineage>
        <taxon>Bacteria</taxon>
        <taxon>Pseudomonadati</taxon>
        <taxon>Bacteroidota</taxon>
        <taxon>Cytophagia</taxon>
        <taxon>Cytophagales</taxon>
        <taxon>Spirosomataceae</taxon>
        <taxon>Dyadobacter</taxon>
    </lineage>
</organism>
<dbReference type="GO" id="GO:0005576">
    <property type="term" value="C:extracellular region"/>
    <property type="evidence" value="ECO:0007669"/>
    <property type="project" value="TreeGrafter"/>
</dbReference>
<keyword evidence="1" id="KW-0862">Zinc</keyword>
<comment type="caution">
    <text evidence="5">The sequence shown here is derived from an EMBL/GenBank/DDBJ whole genome shotgun (WGS) entry which is preliminary data.</text>
</comment>
<dbReference type="InterPro" id="IPR031329">
    <property type="entry name" value="NEUT/ALK_ceramidase_N"/>
</dbReference>
<keyword evidence="1" id="KW-0479">Metal-binding</keyword>
<dbReference type="AlphaFoldDB" id="A0A916JDN7"/>
<dbReference type="GO" id="GO:0016020">
    <property type="term" value="C:membrane"/>
    <property type="evidence" value="ECO:0007669"/>
    <property type="project" value="GOC"/>
</dbReference>
<dbReference type="Pfam" id="PF04734">
    <property type="entry name" value="Ceramidase_alk"/>
    <property type="match status" value="1"/>
</dbReference>
<dbReference type="PANTHER" id="PTHR12670">
    <property type="entry name" value="CERAMIDASE"/>
    <property type="match status" value="1"/>
</dbReference>
<keyword evidence="2" id="KW-0378">Hydrolase</keyword>
<evidence type="ECO:0000256" key="3">
    <source>
        <dbReference type="SAM" id="Phobius"/>
    </source>
</evidence>
<evidence type="ECO:0000313" key="6">
    <source>
        <dbReference type="Proteomes" id="UP000680038"/>
    </source>
</evidence>
<keyword evidence="2" id="KW-0443">Lipid metabolism</keyword>
<dbReference type="GO" id="GO:0046872">
    <property type="term" value="F:metal ion binding"/>
    <property type="evidence" value="ECO:0007669"/>
    <property type="project" value="UniProtKB-KW"/>
</dbReference>
<sequence>MRVRGTRGMAPSHATGFGAFCAKASNLTYFRYFYLSIFTDSSCFIHYMKILKFLLKAIGVLLLLIVLLLASLITTMDKTPYQEMDYYKVWKKEISTVVADTSGVTGELKIGWAKVNITPATPTPMAGYGNRRGKQYEAIHDSVYVRTMVIDNGFTQVAIVAADLLIIPPAVTKILQERLTKSQIPFDQVYFGATHSHNSVGGWGTGIAGLFFSGKYDQGTVDRLADAIFQSIVKARQKLEPANISYSEAIDTTDIYNRLVGEEGKVDPEIRSLIVTRRNGEKAILSSYAAHSTVINSKNMRLSRDYPGVLVDSLENGRYNFAMYMAGAVGSMGPIEKGTDDFDEMKNQAYGVQTSILAGDTLKRVNERANIQSITLPLPLREPSPRLTMGLVLRPWAFKKAFGEYPVFVKAVRIGNILMVGMPCDFSGELVASLDSYAKTKGLNLMITSFNGGYTGYITNDQYFDRDLYETKTMSWYGPYNGAYFQEVIKDIIDKLS</sequence>
<evidence type="ECO:0000256" key="2">
    <source>
        <dbReference type="RuleBase" id="RU366019"/>
    </source>
</evidence>
<dbReference type="EMBL" id="CAJRAF010000002">
    <property type="protein sequence ID" value="CAG5007287.1"/>
    <property type="molecule type" value="Genomic_DNA"/>
</dbReference>
<evidence type="ECO:0000313" key="5">
    <source>
        <dbReference type="EMBL" id="CAG5007287.1"/>
    </source>
</evidence>
<dbReference type="GO" id="GO:0046512">
    <property type="term" value="P:sphingosine biosynthetic process"/>
    <property type="evidence" value="ECO:0007669"/>
    <property type="project" value="TreeGrafter"/>
</dbReference>
<keyword evidence="3" id="KW-0812">Transmembrane</keyword>
<feature type="binding site" evidence="1">
    <location>
        <position position="195"/>
    </location>
    <ligand>
        <name>Zn(2+)</name>
        <dbReference type="ChEBI" id="CHEBI:29105"/>
    </ligand>
</feature>
<dbReference type="Proteomes" id="UP000680038">
    <property type="component" value="Unassembled WGS sequence"/>
</dbReference>
<dbReference type="EC" id="3.5.1.23" evidence="2"/>
<evidence type="ECO:0000259" key="4">
    <source>
        <dbReference type="Pfam" id="PF04734"/>
    </source>
</evidence>
<comment type="catalytic activity">
    <reaction evidence="2">
        <text>an N-acylsphing-4-enine + H2O = sphing-4-enine + a fatty acid</text>
        <dbReference type="Rhea" id="RHEA:20856"/>
        <dbReference type="ChEBI" id="CHEBI:15377"/>
        <dbReference type="ChEBI" id="CHEBI:28868"/>
        <dbReference type="ChEBI" id="CHEBI:52639"/>
        <dbReference type="ChEBI" id="CHEBI:57756"/>
        <dbReference type="EC" id="3.5.1.23"/>
    </reaction>
</comment>
<dbReference type="GO" id="GO:0046514">
    <property type="term" value="P:ceramide catabolic process"/>
    <property type="evidence" value="ECO:0007669"/>
    <property type="project" value="InterPro"/>
</dbReference>
<evidence type="ECO:0000256" key="1">
    <source>
        <dbReference type="PIRSR" id="PIRSR606823-2"/>
    </source>
</evidence>
<dbReference type="PANTHER" id="PTHR12670:SF1">
    <property type="entry name" value="NEUTRAL CERAMIDASE"/>
    <property type="match status" value="1"/>
</dbReference>